<keyword evidence="2" id="KW-0645">Protease</keyword>
<feature type="compositionally biased region" description="Polar residues" evidence="6">
    <location>
        <begin position="179"/>
        <end position="193"/>
    </location>
</feature>
<dbReference type="GO" id="GO:0042802">
    <property type="term" value="F:identical protein binding"/>
    <property type="evidence" value="ECO:0007669"/>
    <property type="project" value="EnsemblFungi"/>
</dbReference>
<keyword evidence="9" id="KW-1185">Reference proteome</keyword>
<dbReference type="OMA" id="HATVCVD"/>
<dbReference type="InterPro" id="IPR051458">
    <property type="entry name" value="Cyt/Met_Dipeptidase"/>
</dbReference>
<sequence>MLGRPELMHRWNHSHSILSICVFPHKKLLFAGTQDSKILVLDKATYNIVETLHLGESQDQANTRSSVLCMDRSADERYLFSAGADSLVRVWFVDHCKANGSVVIKELATVYSVTDIGDIFALRYLEATQTLVFGCQNASLLFINNIIEKVSGNRPMDPQTNLDKLPHRRYDKFFDSLGPSESATPNPSTSDLTKNSREASPPCNASTRVASTILEVPAENIVRYAHNGFIYSICKLPHEINICNTDGALRDSEDRSVQESIISGSGDGVSKIWRFTKSDNGEVTIKLVAEEMDNDDVVFSQTVEFPFLYCGLGDGAINIWDLNTRQLVSHLQTPTKSDVTSLTVYEDYVFAVIEEGITIFYGDQISHWDPYQGKLLSSEVFESCSQTDNGGYPGLVAGGNDGSLTLWDLKDLFETAPSTTNRMDFQRRSSWVTYKPPKIDTEEMLSTLKRLIAFQTVSQGSDTAYQMASRKCATFLLGLFKHFGAVDSQLLPAPNNCKSVVTAIQGKNPNNKRIVWYGHYDVIAPGDTDRWNTEPFNLTCENGYLKGRGVTDNKGPLVSALYSVTTLLQQDNLLNDVVFLVEGSEEIGSPGFESVCHKYKHLIGDNIDWILLSNSSWVDREHPCLNYGLRGVVNAQLKIYSDQSNGHSGVNGGVYWEPTFDLLKVVSNLRDAEGRIKIPGFYDSLTPTSEEDSERFKNILEVTELVNNSTLENVIDNWTRPSLSVTAMGVSGSGNVTVIPKVAWMGVSIRIVPGQNLKTVKESFIKYVNDCFEEIGSPNHLRVTIMNEAEAWLGDPTNHAYQVAREEIYNAWQVEPLFVREGGSIPSVRILERVLDAPAVQIPCGQSTDNAHLDNENLRIKNWTNLADILANVFNRL</sequence>
<dbReference type="GO" id="GO:0006751">
    <property type="term" value="P:glutathione catabolic process"/>
    <property type="evidence" value="ECO:0007669"/>
    <property type="project" value="EnsemblFungi"/>
</dbReference>
<dbReference type="GO" id="GO:0036374">
    <property type="term" value="F:glutathione hydrolase activity"/>
    <property type="evidence" value="ECO:0007669"/>
    <property type="project" value="EnsemblFungi"/>
</dbReference>
<dbReference type="EMBL" id="HE978316">
    <property type="protein sequence ID" value="CCK69282.1"/>
    <property type="molecule type" value="Genomic_DNA"/>
</dbReference>
<dbReference type="AlphaFoldDB" id="J7RWA8"/>
<gene>
    <name evidence="8" type="primary">KNAG0C01680</name>
    <name evidence="8" type="ordered locus">KNAG_0C01680</name>
</gene>
<dbReference type="GO" id="GO:0005737">
    <property type="term" value="C:cytoplasm"/>
    <property type="evidence" value="ECO:0007669"/>
    <property type="project" value="EnsemblFungi"/>
</dbReference>
<dbReference type="SUPFAM" id="SSF53187">
    <property type="entry name" value="Zn-dependent exopeptidases"/>
    <property type="match status" value="1"/>
</dbReference>
<accession>J7RWA8</accession>
<evidence type="ECO:0000256" key="5">
    <source>
        <dbReference type="PROSITE-ProRule" id="PRU00221"/>
    </source>
</evidence>
<dbReference type="InterPro" id="IPR002933">
    <property type="entry name" value="Peptidase_M20"/>
</dbReference>
<dbReference type="Pfam" id="PF07687">
    <property type="entry name" value="M20_dimer"/>
    <property type="match status" value="1"/>
</dbReference>
<dbReference type="InterPro" id="IPR017149">
    <property type="entry name" value="GSH_degradosome_Dug2"/>
</dbReference>
<dbReference type="PIRSF" id="PIRSF037237">
    <property type="entry name" value="Peptidase_WD_repeats_DUG2"/>
    <property type="match status" value="1"/>
</dbReference>
<dbReference type="KEGG" id="kng:KNAG_0C01680"/>
<dbReference type="InterPro" id="IPR036322">
    <property type="entry name" value="WD40_repeat_dom_sf"/>
</dbReference>
<dbReference type="GO" id="GO:0046872">
    <property type="term" value="F:metal ion binding"/>
    <property type="evidence" value="ECO:0007669"/>
    <property type="project" value="UniProtKB-KW"/>
</dbReference>
<dbReference type="HOGENOM" id="CLU_008535_0_0_1"/>
<dbReference type="GO" id="GO:0006508">
    <property type="term" value="P:proteolysis"/>
    <property type="evidence" value="ECO:0007669"/>
    <property type="project" value="UniProtKB-KW"/>
</dbReference>
<dbReference type="Gene3D" id="3.40.630.10">
    <property type="entry name" value="Zn peptidases"/>
    <property type="match status" value="1"/>
</dbReference>
<proteinExistence type="inferred from homology"/>
<dbReference type="GO" id="GO:0061672">
    <property type="term" value="C:glutathione hydrolase complex"/>
    <property type="evidence" value="ECO:0007669"/>
    <property type="project" value="EnsemblFungi"/>
</dbReference>
<evidence type="ECO:0000313" key="9">
    <source>
        <dbReference type="Proteomes" id="UP000006310"/>
    </source>
</evidence>
<keyword evidence="4" id="KW-0378">Hydrolase</keyword>
<dbReference type="GeneID" id="34524962"/>
<keyword evidence="5" id="KW-0853">WD repeat</keyword>
<dbReference type="eggNOG" id="KOG2276">
    <property type="taxonomic scope" value="Eukaryota"/>
</dbReference>
<dbReference type="SMART" id="SM00320">
    <property type="entry name" value="WD40"/>
    <property type="match status" value="5"/>
</dbReference>
<reference evidence="9" key="2">
    <citation type="submission" date="2012-08" db="EMBL/GenBank/DDBJ databases">
        <title>Genome sequence of Kazachstania naganishii.</title>
        <authorList>
            <person name="Gordon J.L."/>
            <person name="Armisen D."/>
            <person name="Proux-Wera E."/>
            <person name="OhEigeartaigh S.S."/>
            <person name="Byrne K.P."/>
            <person name="Wolfe K.H."/>
        </authorList>
    </citation>
    <scope>NUCLEOTIDE SEQUENCE [LARGE SCALE GENOMIC DNA]</scope>
    <source>
        <strain evidence="9">ATCC MYA-139 / BCRC 22969 / CBS 8797 / CCRC 22969 / KCTC 17520 / NBRC 10181 / NCYC 3082</strain>
    </source>
</reference>
<evidence type="ECO:0000259" key="7">
    <source>
        <dbReference type="Pfam" id="PF07687"/>
    </source>
</evidence>
<dbReference type="SUPFAM" id="SSF50978">
    <property type="entry name" value="WD40 repeat-like"/>
    <property type="match status" value="1"/>
</dbReference>
<dbReference type="InterPro" id="IPR011650">
    <property type="entry name" value="Peptidase_M20_dimer"/>
</dbReference>
<dbReference type="PANTHER" id="PTHR43270:SF8">
    <property type="entry name" value="DI- AND TRIPEPTIDASE DUG2-RELATED"/>
    <property type="match status" value="1"/>
</dbReference>
<dbReference type="Pfam" id="PF01546">
    <property type="entry name" value="Peptidase_M20"/>
    <property type="match status" value="1"/>
</dbReference>
<organism evidence="8 9">
    <name type="scientific">Huiozyma naganishii (strain ATCC MYA-139 / BCRC 22969 / CBS 8797 / KCTC 17520 / NBRC 10181 / NCYC 3082 / Yp74L-3)</name>
    <name type="common">Yeast</name>
    <name type="synonym">Kazachstania naganishii</name>
    <dbReference type="NCBI Taxonomy" id="1071383"/>
    <lineage>
        <taxon>Eukaryota</taxon>
        <taxon>Fungi</taxon>
        <taxon>Dikarya</taxon>
        <taxon>Ascomycota</taxon>
        <taxon>Saccharomycotina</taxon>
        <taxon>Saccharomycetes</taxon>
        <taxon>Saccharomycetales</taxon>
        <taxon>Saccharomycetaceae</taxon>
        <taxon>Huiozyma</taxon>
    </lineage>
</organism>
<dbReference type="PROSITE" id="PS50082">
    <property type="entry name" value="WD_REPEATS_2"/>
    <property type="match status" value="2"/>
</dbReference>
<dbReference type="Gene3D" id="2.130.10.10">
    <property type="entry name" value="YVTN repeat-like/Quinoprotein amine dehydrogenase"/>
    <property type="match status" value="2"/>
</dbReference>
<dbReference type="Pfam" id="PF00400">
    <property type="entry name" value="WD40"/>
    <property type="match status" value="1"/>
</dbReference>
<dbReference type="InterPro" id="IPR001680">
    <property type="entry name" value="WD40_rpt"/>
</dbReference>
<evidence type="ECO:0000256" key="6">
    <source>
        <dbReference type="SAM" id="MobiDB-lite"/>
    </source>
</evidence>
<evidence type="ECO:0000256" key="4">
    <source>
        <dbReference type="ARBA" id="ARBA00022801"/>
    </source>
</evidence>
<feature type="region of interest" description="Disordered" evidence="6">
    <location>
        <begin position="176"/>
        <end position="204"/>
    </location>
</feature>
<feature type="repeat" description="WD" evidence="5">
    <location>
        <begin position="60"/>
        <end position="91"/>
    </location>
</feature>
<dbReference type="Proteomes" id="UP000006310">
    <property type="component" value="Chromosome 3"/>
</dbReference>
<dbReference type="STRING" id="1071383.J7RWA8"/>
<feature type="domain" description="Peptidase M20 dimerisation" evidence="7">
    <location>
        <begin position="627"/>
        <end position="770"/>
    </location>
</feature>
<dbReference type="OrthoDB" id="7832001at2759"/>
<comment type="similarity">
    <text evidence="1">Belongs to the peptidase M20A family.</text>
</comment>
<reference evidence="8 9" key="1">
    <citation type="journal article" date="2011" name="Proc. Natl. Acad. Sci. U.S.A.">
        <title>Evolutionary erosion of yeast sex chromosomes by mating-type switching accidents.</title>
        <authorList>
            <person name="Gordon J.L."/>
            <person name="Armisen D."/>
            <person name="Proux-Wera E."/>
            <person name="Oheigeartaigh S.S."/>
            <person name="Byrne K.P."/>
            <person name="Wolfe K.H."/>
        </authorList>
    </citation>
    <scope>NUCLEOTIDE SEQUENCE [LARGE SCALE GENOMIC DNA]</scope>
    <source>
        <strain evidence="9">ATCC MYA-139 / BCRC 22969 / CBS 8797 / CCRC 22969 / KCTC 17520 / NBRC 10181 / NCYC 3082</strain>
    </source>
</reference>
<dbReference type="GO" id="GO:0034399">
    <property type="term" value="C:nuclear periphery"/>
    <property type="evidence" value="ECO:0007669"/>
    <property type="project" value="EnsemblFungi"/>
</dbReference>
<dbReference type="RefSeq" id="XP_022463528.1">
    <property type="nucleotide sequence ID" value="XM_022606876.1"/>
</dbReference>
<evidence type="ECO:0000313" key="8">
    <source>
        <dbReference type="EMBL" id="CCK69282.1"/>
    </source>
</evidence>
<evidence type="ECO:0000256" key="3">
    <source>
        <dbReference type="ARBA" id="ARBA00022723"/>
    </source>
</evidence>
<dbReference type="Gene3D" id="3.30.70.360">
    <property type="match status" value="1"/>
</dbReference>
<keyword evidence="3" id="KW-0479">Metal-binding</keyword>
<name>J7RWA8_HUIN7</name>
<evidence type="ECO:0000256" key="2">
    <source>
        <dbReference type="ARBA" id="ARBA00022670"/>
    </source>
</evidence>
<dbReference type="PANTHER" id="PTHR43270">
    <property type="entry name" value="BETA-ALA-HIS DIPEPTIDASE"/>
    <property type="match status" value="1"/>
</dbReference>
<dbReference type="InterPro" id="IPR015943">
    <property type="entry name" value="WD40/YVTN_repeat-like_dom_sf"/>
</dbReference>
<feature type="repeat" description="WD" evidence="5">
    <location>
        <begin position="395"/>
        <end position="410"/>
    </location>
</feature>
<protein>
    <recommendedName>
        <fullName evidence="7">Peptidase M20 dimerisation domain-containing protein</fullName>
    </recommendedName>
</protein>
<evidence type="ECO:0000256" key="1">
    <source>
        <dbReference type="ARBA" id="ARBA00006247"/>
    </source>
</evidence>